<accession>A0A3N9PB04</accession>
<dbReference type="AlphaFoldDB" id="A0A3N9PB04"/>
<keyword evidence="2" id="KW-1185">Reference proteome</keyword>
<reference evidence="1 2" key="1">
    <citation type="submission" date="2018-11" db="EMBL/GenBank/DDBJ databases">
        <title>Genome sequence of strain 7197.</title>
        <authorList>
            <person name="Gao J."/>
            <person name="Sun J."/>
        </authorList>
    </citation>
    <scope>NUCLEOTIDE SEQUENCE [LARGE SCALE GENOMIC DNA]</scope>
    <source>
        <strain evidence="1 2">7197</strain>
    </source>
</reference>
<dbReference type="RefSeq" id="WP_124693706.1">
    <property type="nucleotide sequence ID" value="NZ_JBHUFE010000016.1"/>
</dbReference>
<sequence>MKLYRMSSRPHGTDRLASFLEDCFVSIGWPGIGNLEHTDREELRERLAAVYGSKLLDPEEAAAGIELFVHAMRDGDYVLLTSPGDEYVYLGDLGDYFYDEQFDDEIEGLCHRRGVTWLSRIPQADLDIPLKSWLGGGAGVSVYHLPAEQAGLDRWLNPQPEPQISRAERVRVDTKTIEEALEILKSALRSEDPERRERAAAAILGYAGGQPLS</sequence>
<comment type="caution">
    <text evidence="1">The sequence shown here is derived from an EMBL/GenBank/DDBJ whole genome shotgun (WGS) entry which is preliminary data.</text>
</comment>
<protein>
    <submittedName>
        <fullName evidence="1">Uncharacterized protein</fullName>
    </submittedName>
</protein>
<evidence type="ECO:0000313" key="2">
    <source>
        <dbReference type="Proteomes" id="UP000282529"/>
    </source>
</evidence>
<gene>
    <name evidence="1" type="ORF">EH198_01055</name>
</gene>
<dbReference type="EMBL" id="RQPI01000001">
    <property type="protein sequence ID" value="RQW13049.1"/>
    <property type="molecule type" value="Genomic_DNA"/>
</dbReference>
<dbReference type="OrthoDB" id="1631118at2"/>
<name>A0A3N9PB04_9BACL</name>
<dbReference type="Proteomes" id="UP000282529">
    <property type="component" value="Unassembled WGS sequence"/>
</dbReference>
<organism evidence="1 2">
    <name type="scientific">Paenibacillus rhizophilus</name>
    <dbReference type="NCBI Taxonomy" id="1850366"/>
    <lineage>
        <taxon>Bacteria</taxon>
        <taxon>Bacillati</taxon>
        <taxon>Bacillota</taxon>
        <taxon>Bacilli</taxon>
        <taxon>Bacillales</taxon>
        <taxon>Paenibacillaceae</taxon>
        <taxon>Paenibacillus</taxon>
    </lineage>
</organism>
<proteinExistence type="predicted"/>
<evidence type="ECO:0000313" key="1">
    <source>
        <dbReference type="EMBL" id="RQW13049.1"/>
    </source>
</evidence>